<dbReference type="EnsemblMetazoa" id="G4360.4">
    <property type="protein sequence ID" value="G4360.4:cds"/>
    <property type="gene ID" value="G4360"/>
</dbReference>
<evidence type="ECO:0000256" key="3">
    <source>
        <dbReference type="ARBA" id="ARBA00022692"/>
    </source>
</evidence>
<name>A0A8W8N4V7_MAGGI</name>
<dbReference type="OMA" id="NIFGIRT"/>
<feature type="transmembrane region" description="Helical" evidence="7">
    <location>
        <begin position="80"/>
        <end position="106"/>
    </location>
</feature>
<dbReference type="GO" id="GO:0016020">
    <property type="term" value="C:membrane"/>
    <property type="evidence" value="ECO:0007669"/>
    <property type="project" value="UniProtKB-SubCell"/>
</dbReference>
<comment type="similarity">
    <text evidence="2">Belongs to the CD225/Dispanin family.</text>
</comment>
<protein>
    <submittedName>
        <fullName evidence="8">Uncharacterized protein</fullName>
    </submittedName>
</protein>
<accession>A0A8W8N4V7</accession>
<evidence type="ECO:0000256" key="4">
    <source>
        <dbReference type="ARBA" id="ARBA00022989"/>
    </source>
</evidence>
<dbReference type="EnsemblMetazoa" id="G4360.2">
    <property type="protein sequence ID" value="G4360.2:cds"/>
    <property type="gene ID" value="G4360"/>
</dbReference>
<keyword evidence="5 7" id="KW-0472">Membrane</keyword>
<evidence type="ECO:0000313" key="8">
    <source>
        <dbReference type="EnsemblMetazoa" id="G4360.1:cds"/>
    </source>
</evidence>
<feature type="region of interest" description="Disordered" evidence="6">
    <location>
        <begin position="1"/>
        <end position="22"/>
    </location>
</feature>
<evidence type="ECO:0000256" key="2">
    <source>
        <dbReference type="ARBA" id="ARBA00006843"/>
    </source>
</evidence>
<feature type="compositionally biased region" description="Polar residues" evidence="6">
    <location>
        <begin position="8"/>
        <end position="21"/>
    </location>
</feature>
<keyword evidence="3 7" id="KW-0812">Transmembrane</keyword>
<evidence type="ECO:0000313" key="9">
    <source>
        <dbReference type="Proteomes" id="UP000005408"/>
    </source>
</evidence>
<evidence type="ECO:0000256" key="6">
    <source>
        <dbReference type="SAM" id="MobiDB-lite"/>
    </source>
</evidence>
<evidence type="ECO:0000256" key="7">
    <source>
        <dbReference type="SAM" id="Phobius"/>
    </source>
</evidence>
<reference evidence="8" key="1">
    <citation type="submission" date="2022-08" db="UniProtKB">
        <authorList>
            <consortium name="EnsemblMetazoa"/>
        </authorList>
    </citation>
    <scope>IDENTIFICATION</scope>
    <source>
        <strain evidence="8">05x7-T-G4-1.051#20</strain>
    </source>
</reference>
<dbReference type="AlphaFoldDB" id="A0A8W8N4V7"/>
<proteinExistence type="inferred from homology"/>
<dbReference type="OrthoDB" id="10531647at2759"/>
<keyword evidence="9" id="KW-1185">Reference proteome</keyword>
<dbReference type="InterPro" id="IPR007593">
    <property type="entry name" value="CD225/Dispanin_fam"/>
</dbReference>
<keyword evidence="4 7" id="KW-1133">Transmembrane helix</keyword>
<dbReference type="EnsemblMetazoa" id="G4360.1">
    <property type="protein sequence ID" value="G4360.1:cds"/>
    <property type="gene ID" value="G4360"/>
</dbReference>
<evidence type="ECO:0000256" key="1">
    <source>
        <dbReference type="ARBA" id="ARBA00004370"/>
    </source>
</evidence>
<sequence>MEEKLLQDPQTPSETDGGHSSCSRRDVILDVSEYRHLAGQDASVNLNGGHNCNYNSLPNVESHHDKRPFPPLSADSSPCLFALSIFSVVCFCPIGIFAVVTASKLLKARKEGNESSVETLTVRTRALVSLSLGVGIVTIVFCLIIYFVNIFGIRTYFT</sequence>
<feature type="transmembrane region" description="Helical" evidence="7">
    <location>
        <begin position="127"/>
        <end position="148"/>
    </location>
</feature>
<dbReference type="Proteomes" id="UP000005408">
    <property type="component" value="Unassembled WGS sequence"/>
</dbReference>
<dbReference type="Pfam" id="PF04505">
    <property type="entry name" value="CD225"/>
    <property type="match status" value="1"/>
</dbReference>
<evidence type="ECO:0000256" key="5">
    <source>
        <dbReference type="ARBA" id="ARBA00023136"/>
    </source>
</evidence>
<organism evidence="8 9">
    <name type="scientific">Magallana gigas</name>
    <name type="common">Pacific oyster</name>
    <name type="synonym">Crassostrea gigas</name>
    <dbReference type="NCBI Taxonomy" id="29159"/>
    <lineage>
        <taxon>Eukaryota</taxon>
        <taxon>Metazoa</taxon>
        <taxon>Spiralia</taxon>
        <taxon>Lophotrochozoa</taxon>
        <taxon>Mollusca</taxon>
        <taxon>Bivalvia</taxon>
        <taxon>Autobranchia</taxon>
        <taxon>Pteriomorphia</taxon>
        <taxon>Ostreida</taxon>
        <taxon>Ostreoidea</taxon>
        <taxon>Ostreidae</taxon>
        <taxon>Magallana</taxon>
    </lineage>
</organism>
<dbReference type="EnsemblMetazoa" id="G4360.3">
    <property type="protein sequence ID" value="G4360.3:cds"/>
    <property type="gene ID" value="G4360"/>
</dbReference>
<comment type="subcellular location">
    <subcellularLocation>
        <location evidence="1">Membrane</location>
    </subcellularLocation>
</comment>